<dbReference type="PROSITE" id="PS00923">
    <property type="entry name" value="ASP_GLU_RACEMASE_1"/>
    <property type="match status" value="1"/>
</dbReference>
<dbReference type="InterPro" id="IPR020901">
    <property type="entry name" value="Prtase_inh_Kunz-CS"/>
</dbReference>
<dbReference type="EMBL" id="LJIJ01000836">
    <property type="protein sequence ID" value="ODM94254.1"/>
    <property type="molecule type" value="Genomic_DNA"/>
</dbReference>
<dbReference type="GO" id="GO:0004867">
    <property type="term" value="F:serine-type endopeptidase inhibitor activity"/>
    <property type="evidence" value="ECO:0007669"/>
    <property type="project" value="UniProtKB-KW"/>
</dbReference>
<comment type="subcellular location">
    <subcellularLocation>
        <location evidence="1">Secreted</location>
    </subcellularLocation>
</comment>
<dbReference type="CDD" id="cd00109">
    <property type="entry name" value="Kunitz-type"/>
    <property type="match status" value="1"/>
</dbReference>
<keyword evidence="3" id="KW-0646">Protease inhibitor</keyword>
<keyword evidence="11" id="KW-1185">Reference proteome</keyword>
<dbReference type="AlphaFoldDB" id="A0A1D2MN35"/>
<dbReference type="InterPro" id="IPR002223">
    <property type="entry name" value="Kunitz_BPTI"/>
</dbReference>
<dbReference type="OMA" id="AENECET"/>
<evidence type="ECO:0000256" key="8">
    <source>
        <dbReference type="SAM" id="SignalP"/>
    </source>
</evidence>
<sequence>MVKFTVLAIAAMLILFCANSASAAALEDSCQQPMERGTCRAMHARFYYNSETKKCEKFNYGGCKKNQNNFKTMEECEKACAS</sequence>
<evidence type="ECO:0000313" key="11">
    <source>
        <dbReference type="Proteomes" id="UP000094527"/>
    </source>
</evidence>
<evidence type="ECO:0000256" key="7">
    <source>
        <dbReference type="ARBA" id="ARBA00034146"/>
    </source>
</evidence>
<keyword evidence="2" id="KW-0964">Secreted</keyword>
<keyword evidence="4" id="KW-0722">Serine protease inhibitor</keyword>
<evidence type="ECO:0000256" key="5">
    <source>
        <dbReference type="ARBA" id="ARBA00023157"/>
    </source>
</evidence>
<dbReference type="STRING" id="48709.A0A1D2MN35"/>
<dbReference type="GO" id="GO:0005615">
    <property type="term" value="C:extracellular space"/>
    <property type="evidence" value="ECO:0007669"/>
    <property type="project" value="TreeGrafter"/>
</dbReference>
<dbReference type="InterPro" id="IPR018187">
    <property type="entry name" value="Asp/Glu_racemase_AS_1"/>
</dbReference>
<dbReference type="PANTHER" id="PTHR10083:SF376">
    <property type="entry name" value="SERINE PEPTIDASE INHIBITOR, KUNITZ TYPE, 3"/>
    <property type="match status" value="1"/>
</dbReference>
<dbReference type="PROSITE" id="PS00280">
    <property type="entry name" value="BPTI_KUNITZ_1"/>
    <property type="match status" value="1"/>
</dbReference>
<evidence type="ECO:0000256" key="6">
    <source>
        <dbReference type="ARBA" id="ARBA00023240"/>
    </source>
</evidence>
<protein>
    <submittedName>
        <fullName evidence="10">Kunitz-type serine protease inhibitor kalicludine-1</fullName>
    </submittedName>
</protein>
<evidence type="ECO:0000256" key="2">
    <source>
        <dbReference type="ARBA" id="ARBA00022525"/>
    </source>
</evidence>
<dbReference type="FunFam" id="4.10.410.10:FF:000021">
    <property type="entry name" value="Serine protease inhibitor, putative"/>
    <property type="match status" value="1"/>
</dbReference>
<dbReference type="Proteomes" id="UP000094527">
    <property type="component" value="Unassembled WGS sequence"/>
</dbReference>
<dbReference type="PRINTS" id="PR00759">
    <property type="entry name" value="BASICPTASE"/>
</dbReference>
<dbReference type="SUPFAM" id="SSF57362">
    <property type="entry name" value="BPTI-like"/>
    <property type="match status" value="1"/>
</dbReference>
<keyword evidence="6" id="KW-0800">Toxin</keyword>
<dbReference type="SMART" id="SM00131">
    <property type="entry name" value="KU"/>
    <property type="match status" value="1"/>
</dbReference>
<accession>A0A1D2MN35</accession>
<keyword evidence="5" id="KW-1015">Disulfide bond</keyword>
<reference evidence="10 11" key="1">
    <citation type="journal article" date="2016" name="Genome Biol. Evol.">
        <title>Gene Family Evolution Reflects Adaptation to Soil Environmental Stressors in the Genome of the Collembolan Orchesella cincta.</title>
        <authorList>
            <person name="Faddeeva-Vakhrusheva A."/>
            <person name="Derks M.F."/>
            <person name="Anvar S.Y."/>
            <person name="Agamennone V."/>
            <person name="Suring W."/>
            <person name="Smit S."/>
            <person name="van Straalen N.M."/>
            <person name="Roelofs D."/>
        </authorList>
    </citation>
    <scope>NUCLEOTIDE SEQUENCE [LARGE SCALE GENOMIC DNA]</scope>
    <source>
        <tissue evidence="10">Mixed pool</tissue>
    </source>
</reference>
<evidence type="ECO:0000256" key="4">
    <source>
        <dbReference type="ARBA" id="ARBA00022900"/>
    </source>
</evidence>
<evidence type="ECO:0000259" key="9">
    <source>
        <dbReference type="PROSITE" id="PS50279"/>
    </source>
</evidence>
<proteinExistence type="predicted"/>
<organism evidence="10 11">
    <name type="scientific">Orchesella cincta</name>
    <name type="common">Springtail</name>
    <name type="synonym">Podura cincta</name>
    <dbReference type="NCBI Taxonomy" id="48709"/>
    <lineage>
        <taxon>Eukaryota</taxon>
        <taxon>Metazoa</taxon>
        <taxon>Ecdysozoa</taxon>
        <taxon>Arthropoda</taxon>
        <taxon>Hexapoda</taxon>
        <taxon>Collembola</taxon>
        <taxon>Entomobryomorpha</taxon>
        <taxon>Entomobryoidea</taxon>
        <taxon>Orchesellidae</taxon>
        <taxon>Orchesellinae</taxon>
        <taxon>Orchesella</taxon>
    </lineage>
</organism>
<dbReference type="InterPro" id="IPR050098">
    <property type="entry name" value="TFPI/VKTCI-like"/>
</dbReference>
<keyword evidence="8" id="KW-0732">Signal</keyword>
<dbReference type="Pfam" id="PF00014">
    <property type="entry name" value="Kunitz_BPTI"/>
    <property type="match status" value="1"/>
</dbReference>
<dbReference type="PROSITE" id="PS50279">
    <property type="entry name" value="BPTI_KUNITZ_2"/>
    <property type="match status" value="1"/>
</dbReference>
<feature type="chain" id="PRO_5008904287" evidence="8">
    <location>
        <begin position="24"/>
        <end position="82"/>
    </location>
</feature>
<dbReference type="PANTHER" id="PTHR10083">
    <property type="entry name" value="KUNITZ-TYPE PROTEASE INHIBITOR-RELATED"/>
    <property type="match status" value="1"/>
</dbReference>
<evidence type="ECO:0000256" key="1">
    <source>
        <dbReference type="ARBA" id="ARBA00004613"/>
    </source>
</evidence>
<evidence type="ECO:0000313" key="10">
    <source>
        <dbReference type="EMBL" id="ODM94254.1"/>
    </source>
</evidence>
<feature type="signal peptide" evidence="8">
    <location>
        <begin position="1"/>
        <end position="23"/>
    </location>
</feature>
<keyword evidence="6" id="KW-1199">Hemostasis impairing toxin</keyword>
<evidence type="ECO:0000256" key="3">
    <source>
        <dbReference type="ARBA" id="ARBA00022690"/>
    </source>
</evidence>
<name>A0A1D2MN35_ORCCI</name>
<dbReference type="InterPro" id="IPR036880">
    <property type="entry name" value="Kunitz_BPTI_sf"/>
</dbReference>
<comment type="caution">
    <text evidence="10">The sequence shown here is derived from an EMBL/GenBank/DDBJ whole genome shotgun (WGS) entry which is preliminary data.</text>
</comment>
<dbReference type="OrthoDB" id="4473401at2759"/>
<dbReference type="Gene3D" id="4.10.410.10">
    <property type="entry name" value="Pancreatic trypsin inhibitor Kunitz domain"/>
    <property type="match status" value="1"/>
</dbReference>
<gene>
    <name evidence="10" type="ORF">Ocin01_12432</name>
</gene>
<feature type="domain" description="BPTI/Kunitz inhibitor" evidence="9">
    <location>
        <begin position="30"/>
        <end position="80"/>
    </location>
</feature>
<keyword evidence="7" id="KW-1203">Blood coagulation cascade inhibiting toxin</keyword>